<proteinExistence type="predicted"/>
<name>E4X5K7_OIKDI</name>
<organism evidence="2 3">
    <name type="scientific">Oikopleura dioica</name>
    <name type="common">Tunicate</name>
    <dbReference type="NCBI Taxonomy" id="34765"/>
    <lineage>
        <taxon>Eukaryota</taxon>
        <taxon>Metazoa</taxon>
        <taxon>Chordata</taxon>
        <taxon>Tunicata</taxon>
        <taxon>Appendicularia</taxon>
        <taxon>Copelata</taxon>
        <taxon>Oikopleuridae</taxon>
        <taxon>Oikopleura</taxon>
    </lineage>
</organism>
<evidence type="ECO:0000313" key="2">
    <source>
        <dbReference type="EMBL" id="CBY18576.1"/>
    </source>
</evidence>
<accession>E4X5K7</accession>
<dbReference type="InParanoid" id="E4X5K7"/>
<dbReference type="Proteomes" id="UP000001307">
    <property type="component" value="Unassembled WGS sequence"/>
</dbReference>
<gene>
    <name evidence="2" type="ORF">GSOID_T00002444001</name>
</gene>
<feature type="region of interest" description="Disordered" evidence="1">
    <location>
        <begin position="108"/>
        <end position="171"/>
    </location>
</feature>
<evidence type="ECO:0000256" key="1">
    <source>
        <dbReference type="SAM" id="MobiDB-lite"/>
    </source>
</evidence>
<evidence type="ECO:0000313" key="3">
    <source>
        <dbReference type="Proteomes" id="UP000001307"/>
    </source>
</evidence>
<protein>
    <submittedName>
        <fullName evidence="2">Uncharacterized protein</fullName>
    </submittedName>
</protein>
<dbReference type="AlphaFoldDB" id="E4X5K7"/>
<reference evidence="2 3" key="1">
    <citation type="journal article" date="2010" name="Science">
        <title>Plasticity of animal genome architecture unmasked by rapid evolution of a pelagic tunicate.</title>
        <authorList>
            <person name="Denoeud F."/>
            <person name="Henriet S."/>
            <person name="Mungpakdee S."/>
            <person name="Aury J.M."/>
            <person name="Da Silva C."/>
            <person name="Brinkmann H."/>
            <person name="Mikhaleva J."/>
            <person name="Olsen L.C."/>
            <person name="Jubin C."/>
            <person name="Canestro C."/>
            <person name="Bouquet J.M."/>
            <person name="Danks G."/>
            <person name="Poulain J."/>
            <person name="Campsteijn C."/>
            <person name="Adamski M."/>
            <person name="Cross I."/>
            <person name="Yadetie F."/>
            <person name="Muffato M."/>
            <person name="Louis A."/>
            <person name="Butcher S."/>
            <person name="Tsagkogeorga G."/>
            <person name="Konrad A."/>
            <person name="Singh S."/>
            <person name="Jensen M.F."/>
            <person name="Cong E.H."/>
            <person name="Eikeseth-Otteraa H."/>
            <person name="Noel B."/>
            <person name="Anthouard V."/>
            <person name="Porcel B.M."/>
            <person name="Kachouri-Lafond R."/>
            <person name="Nishino A."/>
            <person name="Ugolini M."/>
            <person name="Chourrout P."/>
            <person name="Nishida H."/>
            <person name="Aasland R."/>
            <person name="Huzurbazar S."/>
            <person name="Westhof E."/>
            <person name="Delsuc F."/>
            <person name="Lehrach H."/>
            <person name="Reinhardt R."/>
            <person name="Weissenbach J."/>
            <person name="Roy S.W."/>
            <person name="Artiguenave F."/>
            <person name="Postlethwait J.H."/>
            <person name="Manak J.R."/>
            <person name="Thompson E.M."/>
            <person name="Jaillon O."/>
            <person name="Du Pasquier L."/>
            <person name="Boudinot P."/>
            <person name="Liberles D.A."/>
            <person name="Volff J.N."/>
            <person name="Philippe H."/>
            <person name="Lenhard B."/>
            <person name="Roest Crollius H."/>
            <person name="Wincker P."/>
            <person name="Chourrout D."/>
        </authorList>
    </citation>
    <scope>NUCLEOTIDE SEQUENCE [LARGE SCALE GENOMIC DNA]</scope>
</reference>
<dbReference type="EMBL" id="FN653025">
    <property type="protein sequence ID" value="CBY18576.1"/>
    <property type="molecule type" value="Genomic_DNA"/>
</dbReference>
<sequence length="171" mass="18538">MNSTSNDGWLLSLLQACNANDPGIYPVGTCYKCCSPGCYMPAFQSLSGEIACLKCGSGPGSHVMQTGVVPIQHAAWQVNHAQFTTIKPLTIEEVHSLEHCNVEPLTRPVSPRIRPTEPPLENGTINLDDHVTLGSEDGDKSPIMNHHRGRINSAIDEDEGDMQQQHGPAKK</sequence>
<keyword evidence="3" id="KW-1185">Reference proteome</keyword>
<feature type="compositionally biased region" description="Polar residues" evidence="1">
    <location>
        <begin position="162"/>
        <end position="171"/>
    </location>
</feature>